<evidence type="ECO:0000256" key="6">
    <source>
        <dbReference type="ARBA" id="ARBA00022490"/>
    </source>
</evidence>
<comment type="pathway">
    <text evidence="2 14">Glycan biosynthesis; trehalose biosynthesis.</text>
</comment>
<protein>
    <recommendedName>
        <fullName evidence="5 13">Malto-oligosyltrehalose trehalohydrolase</fullName>
        <shortName evidence="14">MTHase</shortName>
        <ecNumber evidence="4 13">3.2.1.141</ecNumber>
    </recommendedName>
    <alternativeName>
        <fullName evidence="11 14">4-alpha-D-((1-&gt;4)-alpha-D-glucano)trehalose trehalohydrolase</fullName>
    </alternativeName>
    <alternativeName>
        <fullName evidence="10 14">Maltooligosyl trehalose trehalohydrolase</fullName>
    </alternativeName>
</protein>
<dbReference type="CAZy" id="CBM48">
    <property type="family name" value="Carbohydrate-Binding Module Family 48"/>
</dbReference>
<evidence type="ECO:0000256" key="9">
    <source>
        <dbReference type="ARBA" id="ARBA00023295"/>
    </source>
</evidence>
<dbReference type="EMBL" id="CP000301">
    <property type="protein sequence ID" value="ABD86789.1"/>
    <property type="molecule type" value="Genomic_DNA"/>
</dbReference>
<dbReference type="GO" id="GO:0005992">
    <property type="term" value="P:trehalose biosynthetic process"/>
    <property type="evidence" value="ECO:0007669"/>
    <property type="project" value="UniProtKB-UniRule"/>
</dbReference>
<dbReference type="SMART" id="SM00642">
    <property type="entry name" value="Aamy"/>
    <property type="match status" value="1"/>
</dbReference>
<feature type="active site" description="Nucleophile" evidence="15">
    <location>
        <position position="266"/>
    </location>
</feature>
<dbReference type="PIRSF" id="PIRSF006337">
    <property type="entry name" value="Trehalose_TreZ"/>
    <property type="match status" value="1"/>
</dbReference>
<accession>Q219Z7</accession>
<dbReference type="Gene3D" id="1.10.10.760">
    <property type="entry name" value="E-set domains of sugar-utilizing enzymes"/>
    <property type="match status" value="1"/>
</dbReference>
<comment type="catalytic activity">
    <reaction evidence="12 14">
        <text>hydrolysis of (1-&gt;4)-alpha-D-glucosidic linkage in 4-alpha-D-[(1-&gt;4)-alpha-D-glucanosyl]n trehalose to yield trehalose and (1-&gt;4)-alpha-D-glucan.</text>
        <dbReference type="EC" id="3.2.1.141"/>
    </reaction>
</comment>
<dbReference type="InterPro" id="IPR044901">
    <property type="entry name" value="Trehalose_TreZ_E-set_sf"/>
</dbReference>
<dbReference type="InterPro" id="IPR014756">
    <property type="entry name" value="Ig_E-set"/>
</dbReference>
<keyword evidence="6" id="KW-0963">Cytoplasm</keyword>
<evidence type="ECO:0000256" key="2">
    <source>
        <dbReference type="ARBA" id="ARBA00005199"/>
    </source>
</evidence>
<dbReference type="eggNOG" id="COG0296">
    <property type="taxonomic scope" value="Bacteria"/>
</dbReference>
<evidence type="ECO:0000256" key="14">
    <source>
        <dbReference type="PIRNR" id="PIRNR006337"/>
    </source>
</evidence>
<evidence type="ECO:0000313" key="19">
    <source>
        <dbReference type="EMBL" id="ABD86789.1"/>
    </source>
</evidence>
<evidence type="ECO:0000256" key="11">
    <source>
        <dbReference type="ARBA" id="ARBA00033284"/>
    </source>
</evidence>
<organism evidence="19">
    <name type="scientific">Rhodopseudomonas palustris (strain BisB18)</name>
    <dbReference type="NCBI Taxonomy" id="316056"/>
    <lineage>
        <taxon>Bacteria</taxon>
        <taxon>Pseudomonadati</taxon>
        <taxon>Pseudomonadota</taxon>
        <taxon>Alphaproteobacteria</taxon>
        <taxon>Hyphomicrobiales</taxon>
        <taxon>Nitrobacteraceae</taxon>
        <taxon>Rhodopseudomonas</taxon>
    </lineage>
</organism>
<name>Q219Z7_RHOPB</name>
<gene>
    <name evidence="19" type="ordered locus">RPC_1226</name>
</gene>
<dbReference type="InterPro" id="IPR022567">
    <property type="entry name" value="DUF3459"/>
</dbReference>
<evidence type="ECO:0000256" key="10">
    <source>
        <dbReference type="ARBA" id="ARBA00032057"/>
    </source>
</evidence>
<dbReference type="NCBIfam" id="TIGR02402">
    <property type="entry name" value="trehalose_TreZ"/>
    <property type="match status" value="1"/>
</dbReference>
<evidence type="ECO:0000256" key="4">
    <source>
        <dbReference type="ARBA" id="ARBA00012268"/>
    </source>
</evidence>
<dbReference type="Pfam" id="PF11941">
    <property type="entry name" value="DUF3459"/>
    <property type="match status" value="1"/>
</dbReference>
<evidence type="ECO:0000256" key="17">
    <source>
        <dbReference type="PIRSR" id="PIRSR006337-3"/>
    </source>
</evidence>
<comment type="similarity">
    <text evidence="3 14">Belongs to the glycosyl hydrolase 13 family.</text>
</comment>
<evidence type="ECO:0000256" key="13">
    <source>
        <dbReference type="NCBIfam" id="TIGR02402"/>
    </source>
</evidence>
<dbReference type="GO" id="GO:0005737">
    <property type="term" value="C:cytoplasm"/>
    <property type="evidence" value="ECO:0007669"/>
    <property type="project" value="UniProtKB-SubCell"/>
</dbReference>
<dbReference type="EC" id="3.2.1.141" evidence="4 13"/>
<dbReference type="AlphaFoldDB" id="Q219Z7"/>
<evidence type="ECO:0000256" key="1">
    <source>
        <dbReference type="ARBA" id="ARBA00004496"/>
    </source>
</evidence>
<feature type="binding site" evidence="16">
    <location>
        <begin position="327"/>
        <end position="331"/>
    </location>
    <ligand>
        <name>substrate</name>
    </ligand>
</feature>
<dbReference type="UniPathway" id="UPA00299"/>
<feature type="domain" description="Glycosyl hydrolase family 13 catalytic" evidence="18">
    <location>
        <begin position="120"/>
        <end position="460"/>
    </location>
</feature>
<feature type="binding site" evidence="16">
    <location>
        <begin position="264"/>
        <end position="269"/>
    </location>
    <ligand>
        <name>substrate</name>
    </ligand>
</feature>
<evidence type="ECO:0000256" key="3">
    <source>
        <dbReference type="ARBA" id="ARBA00008061"/>
    </source>
</evidence>
<feature type="active site" description="Proton donor" evidence="15">
    <location>
        <position position="301"/>
    </location>
</feature>
<evidence type="ECO:0000256" key="12">
    <source>
        <dbReference type="ARBA" id="ARBA00034013"/>
    </source>
</evidence>
<dbReference type="STRING" id="316056.RPC_1226"/>
<dbReference type="Gene3D" id="3.20.20.80">
    <property type="entry name" value="Glycosidases"/>
    <property type="match status" value="1"/>
</dbReference>
<dbReference type="Gene3D" id="2.60.40.10">
    <property type="entry name" value="Immunoglobulins"/>
    <property type="match status" value="1"/>
</dbReference>
<comment type="subcellular location">
    <subcellularLocation>
        <location evidence="1 15">Cytoplasm</location>
    </subcellularLocation>
</comment>
<reference evidence="19" key="1">
    <citation type="submission" date="2006-03" db="EMBL/GenBank/DDBJ databases">
        <title>Complete sequence of Rhodopseudomonas palustris BisB18.</title>
        <authorList>
            <consortium name="US DOE Joint Genome Institute"/>
            <person name="Copeland A."/>
            <person name="Lucas S."/>
            <person name="Lapidus A."/>
            <person name="Barry K."/>
            <person name="Detter J.C."/>
            <person name="Glavina del Rio T."/>
            <person name="Hammon N."/>
            <person name="Israni S."/>
            <person name="Dalin E."/>
            <person name="Tice H."/>
            <person name="Pitluck S."/>
            <person name="Chain P."/>
            <person name="Malfatti S."/>
            <person name="Shin M."/>
            <person name="Vergez L."/>
            <person name="Schmutz J."/>
            <person name="Larimer F."/>
            <person name="Land M."/>
            <person name="Hauser L."/>
            <person name="Pelletier D.A."/>
            <person name="Kyrpides N."/>
            <person name="Anderson I."/>
            <person name="Oda Y."/>
            <person name="Harwood C.S."/>
            <person name="Richardson P."/>
        </authorList>
    </citation>
    <scope>NUCLEOTIDE SEQUENCE [LARGE SCALE GENOMIC DNA]</scope>
    <source>
        <strain evidence="19">BisB18</strain>
    </source>
</reference>
<dbReference type="InterPro" id="IPR013783">
    <property type="entry name" value="Ig-like_fold"/>
</dbReference>
<dbReference type="CAZy" id="GH13">
    <property type="family name" value="Glycoside Hydrolase Family 13"/>
</dbReference>
<evidence type="ECO:0000256" key="15">
    <source>
        <dbReference type="PIRSR" id="PIRSR006337-1"/>
    </source>
</evidence>
<dbReference type="SUPFAM" id="SSF51445">
    <property type="entry name" value="(Trans)glycosidases"/>
    <property type="match status" value="1"/>
</dbReference>
<dbReference type="GO" id="GO:0033942">
    <property type="term" value="F:4-alpha-D-(1-&gt;4)-alpha-D-glucanotrehalose trehalohydrolase activity"/>
    <property type="evidence" value="ECO:0007669"/>
    <property type="project" value="UniProtKB-EC"/>
</dbReference>
<keyword evidence="9 14" id="KW-0326">Glycosidase</keyword>
<feature type="binding site" evidence="16">
    <location>
        <begin position="396"/>
        <end position="401"/>
    </location>
    <ligand>
        <name>substrate</name>
    </ligand>
</feature>
<dbReference type="OrthoDB" id="9800174at2"/>
<evidence type="ECO:0000256" key="8">
    <source>
        <dbReference type="ARBA" id="ARBA00023277"/>
    </source>
</evidence>
<dbReference type="HOGENOM" id="CLU_020726_0_0_5"/>
<proteinExistence type="inferred from homology"/>
<dbReference type="InterPro" id="IPR012768">
    <property type="entry name" value="Trehalose_TreZ"/>
</dbReference>
<dbReference type="KEGG" id="rpc:RPC_1226"/>
<dbReference type="CDD" id="cd11325">
    <property type="entry name" value="AmyAc_GTHase"/>
    <property type="match status" value="1"/>
</dbReference>
<dbReference type="SUPFAM" id="SSF81296">
    <property type="entry name" value="E set domains"/>
    <property type="match status" value="1"/>
</dbReference>
<keyword evidence="8" id="KW-0119">Carbohydrate metabolism</keyword>
<dbReference type="InterPro" id="IPR017853">
    <property type="entry name" value="GH"/>
</dbReference>
<evidence type="ECO:0000256" key="16">
    <source>
        <dbReference type="PIRSR" id="PIRSR006337-2"/>
    </source>
</evidence>
<feature type="site" description="Transition state stabilizer" evidence="17">
    <location>
        <position position="397"/>
    </location>
</feature>
<evidence type="ECO:0000256" key="5">
    <source>
        <dbReference type="ARBA" id="ARBA00015938"/>
    </source>
</evidence>
<dbReference type="CDD" id="cd02853">
    <property type="entry name" value="E_set_MTHase_like_N"/>
    <property type="match status" value="1"/>
</dbReference>
<evidence type="ECO:0000256" key="7">
    <source>
        <dbReference type="ARBA" id="ARBA00022801"/>
    </source>
</evidence>
<sequence>MDQVSPPAPPTRFGPEIDDQGVLFRLWAPSQNQVTVVLEGGSALAMNKTDLGWHSLLVQEAGPGTRYRFRLADGLEVPDPASRYQPEDVHGPSEVVDAMAFAWSDHGWRGRPWEEAVVYELHVGAFTEPGTFAAAIDRLDYLAELGVTAIELMPVAEFPGARNWGYDGVLLFAPDASYGRPDDMKALVNAAHAKGIMVFLDVVYNHFGPDGNYLAAYAPIFNDQHQTPWGAAVNYDAAGSETVREFVIQNAIYWIDEFHLDGLRFDAVHAIKDDSDPHLLAEIPSRLRASGINRPIHLMLENEENEVARLARDVDGEPQQYTAQWNDDLHHVLHTAASGERSGYYAEYAGDTEKLGRALAEGFAFQGDHMRYRDRSRGAPSRHLPPTAFVGFIQNHDQIGNRAFGERLTAFAPAVAVQAVAAVYLLLPQIPMLFMGEEFGSSRPFPFFCDFSGDLADAVREGRRKEFARFPEFADPQMREAIPDPGAAGTFAAAKLDWNEPPRELHAQWLEFYRALLAIRHREIVPRLQAIGGNAGRFKVLGRLAVQVEWTLADGAHLTLMANLTDQPLPGISRPSGRRLWPTAPVASSTLEPWQVVWSIADAGQA</sequence>
<dbReference type="RefSeq" id="WP_011471694.1">
    <property type="nucleotide sequence ID" value="NC_007925.1"/>
</dbReference>
<keyword evidence="7 14" id="KW-0378">Hydrolase</keyword>
<dbReference type="InterPro" id="IPR006047">
    <property type="entry name" value="GH13_cat_dom"/>
</dbReference>
<dbReference type="Pfam" id="PF00128">
    <property type="entry name" value="Alpha-amylase"/>
    <property type="match status" value="1"/>
</dbReference>
<dbReference type="PANTHER" id="PTHR43002">
    <property type="entry name" value="GLYCOGEN DEBRANCHING ENZYME"/>
    <property type="match status" value="1"/>
</dbReference>
<evidence type="ECO:0000259" key="18">
    <source>
        <dbReference type="SMART" id="SM00642"/>
    </source>
</evidence>